<dbReference type="SMART" id="SM00091">
    <property type="entry name" value="PAS"/>
    <property type="match status" value="3"/>
</dbReference>
<dbReference type="InterPro" id="IPR011006">
    <property type="entry name" value="CheY-like_superfamily"/>
</dbReference>
<dbReference type="InterPro" id="IPR003594">
    <property type="entry name" value="HATPase_dom"/>
</dbReference>
<sequence length="870" mass="93734">MPQSDVSIFENQLDSLSMKDREALRIDAAPIDPLNSAEGFGGFLPIIIVAAAGGSVLFGLLASGSGEPLLLTVIALLAMFGVFMLFGIAAGHIRLGARATPSDFLKAAIDAHDEPHIIANPDGTVLYANAAVERILGRHEAGPFSALETLLTGDAEGTQAYFQLTRAAERGEARREDVRLRPSVAGRPSWVRISVRPFATSDQSSEDVSPRQRLVSWQITDVSSEKSREAQRIEKLEASLAAFDAMPAGFMWVSSVGGAILHVNAAFEQWLGYPAGALRVRNLGLAELAGTEGLRLLKLMATIPEADQRVIDLDLTRQDGRIVALTLLVEPVGDQSELGFTITAINRQTAGLVDRGQQDVRASQFFQSAPFGIAALDAEGRIANCNTAFMRMVLDGKPAQDVLAAEALCRTADPEERLRIEAGLGEALTGRGNIQPIEITAGAQREFTRRIYMSPLAAVQGGAAAALYVMDATEQKVLEGRVAQAQKMEAVGNLAGGIAHDFNNVLTAIIGFSDLLLQTHRPSDAAYRDIKNIQSAANRAASLVAGLLGFSRKQTQQVTVVDVGDVTSEMMPVLKTQVGEKIDLKIQAERDLWYVKADSNQLYQVVLNLVRNARDAMPNGGKLTIKTRNVPERESQKMSGVPGFTPGEYVVIEVADTGTGMAPEVMEKIFEPFFTTKGVGKGTGLGLASVYGIVKQSGGFIQPESEIGKGTTFKVFLPRYFVEDGEDVETVLPQTIAAAKKQLTATDLTGTGRVLLVEDEPDVRHFATRALRRQGYQVIEAADGLEALELMAANEGEIDIVVSDVVMPEMDGPALFKELRKRNPSIKVIFVSGYPNEAFRETMGSDDFAFLPKPFSLPQLAAKVKDELAK</sequence>
<accession>A0A1I7N352</accession>
<dbReference type="OrthoDB" id="9796100at2"/>
<dbReference type="PRINTS" id="PR00344">
    <property type="entry name" value="BCTRLSENSOR"/>
</dbReference>
<dbReference type="Proteomes" id="UP000199423">
    <property type="component" value="Unassembled WGS sequence"/>
</dbReference>
<dbReference type="Gene3D" id="1.10.287.130">
    <property type="match status" value="1"/>
</dbReference>
<dbReference type="EMBL" id="FPCH01000001">
    <property type="protein sequence ID" value="SFV29087.1"/>
    <property type="molecule type" value="Genomic_DNA"/>
</dbReference>
<dbReference type="InterPro" id="IPR036097">
    <property type="entry name" value="HisK_dim/P_sf"/>
</dbReference>
<dbReference type="Pfam" id="PF00512">
    <property type="entry name" value="HisKA"/>
    <property type="match status" value="1"/>
</dbReference>
<feature type="domain" description="Histidine kinase" evidence="6">
    <location>
        <begin position="497"/>
        <end position="721"/>
    </location>
</feature>
<feature type="modified residue" description="4-aspartylphosphate" evidence="4">
    <location>
        <position position="804"/>
    </location>
</feature>
<dbReference type="STRING" id="51670.SAMN04488557_1166"/>
<evidence type="ECO:0000256" key="2">
    <source>
        <dbReference type="ARBA" id="ARBA00012438"/>
    </source>
</evidence>
<dbReference type="SUPFAM" id="SSF47384">
    <property type="entry name" value="Homodimeric domain of signal transducing histidine kinase"/>
    <property type="match status" value="1"/>
</dbReference>
<dbReference type="Gene3D" id="3.40.50.2300">
    <property type="match status" value="1"/>
</dbReference>
<evidence type="ECO:0000256" key="4">
    <source>
        <dbReference type="PROSITE-ProRule" id="PRU00169"/>
    </source>
</evidence>
<keyword evidence="3 4" id="KW-0597">Phosphoprotein</keyword>
<dbReference type="SUPFAM" id="SSF55874">
    <property type="entry name" value="ATPase domain of HSP90 chaperone/DNA topoisomerase II/histidine kinase"/>
    <property type="match status" value="1"/>
</dbReference>
<dbReference type="AlphaFoldDB" id="A0A1I7N352"/>
<dbReference type="FunFam" id="1.10.287.130:FF:000037">
    <property type="entry name" value="Hybrid sensor histidine kinase/response regulator"/>
    <property type="match status" value="1"/>
</dbReference>
<dbReference type="CDD" id="cd00130">
    <property type="entry name" value="PAS"/>
    <property type="match status" value="2"/>
</dbReference>
<evidence type="ECO:0000256" key="1">
    <source>
        <dbReference type="ARBA" id="ARBA00000085"/>
    </source>
</evidence>
<evidence type="ECO:0000313" key="10">
    <source>
        <dbReference type="Proteomes" id="UP000199423"/>
    </source>
</evidence>
<dbReference type="PROSITE" id="PS50109">
    <property type="entry name" value="HIS_KIN"/>
    <property type="match status" value="1"/>
</dbReference>
<protein>
    <recommendedName>
        <fullName evidence="2">histidine kinase</fullName>
        <ecNumber evidence="2">2.7.13.3</ecNumber>
    </recommendedName>
</protein>
<dbReference type="InterPro" id="IPR004358">
    <property type="entry name" value="Sig_transdc_His_kin-like_C"/>
</dbReference>
<organism evidence="9 10">
    <name type="scientific">Hyphomicrobium facile</name>
    <dbReference type="NCBI Taxonomy" id="51670"/>
    <lineage>
        <taxon>Bacteria</taxon>
        <taxon>Pseudomonadati</taxon>
        <taxon>Pseudomonadota</taxon>
        <taxon>Alphaproteobacteria</taxon>
        <taxon>Hyphomicrobiales</taxon>
        <taxon>Hyphomicrobiaceae</taxon>
        <taxon>Hyphomicrobium</taxon>
    </lineage>
</organism>
<dbReference type="EC" id="2.7.13.3" evidence="2"/>
<proteinExistence type="predicted"/>
<feature type="transmembrane region" description="Helical" evidence="5">
    <location>
        <begin position="42"/>
        <end position="62"/>
    </location>
</feature>
<feature type="domain" description="PAS" evidence="8">
    <location>
        <begin position="101"/>
        <end position="137"/>
    </location>
</feature>
<dbReference type="Pfam" id="PF08448">
    <property type="entry name" value="PAS_4"/>
    <property type="match status" value="1"/>
</dbReference>
<dbReference type="Pfam" id="PF13188">
    <property type="entry name" value="PAS_8"/>
    <property type="match status" value="2"/>
</dbReference>
<evidence type="ECO:0000259" key="8">
    <source>
        <dbReference type="PROSITE" id="PS50112"/>
    </source>
</evidence>
<dbReference type="PANTHER" id="PTHR43065">
    <property type="entry name" value="SENSOR HISTIDINE KINASE"/>
    <property type="match status" value="1"/>
</dbReference>
<dbReference type="SUPFAM" id="SSF52172">
    <property type="entry name" value="CheY-like"/>
    <property type="match status" value="1"/>
</dbReference>
<keyword evidence="5" id="KW-1133">Transmembrane helix</keyword>
<dbReference type="Pfam" id="PF00072">
    <property type="entry name" value="Response_reg"/>
    <property type="match status" value="1"/>
</dbReference>
<evidence type="ECO:0000256" key="5">
    <source>
        <dbReference type="SAM" id="Phobius"/>
    </source>
</evidence>
<keyword evidence="9" id="KW-0808">Transferase</keyword>
<dbReference type="Gene3D" id="3.30.450.20">
    <property type="entry name" value="PAS domain"/>
    <property type="match status" value="3"/>
</dbReference>
<dbReference type="InterPro" id="IPR035965">
    <property type="entry name" value="PAS-like_dom_sf"/>
</dbReference>
<evidence type="ECO:0000256" key="3">
    <source>
        <dbReference type="ARBA" id="ARBA00022553"/>
    </source>
</evidence>
<dbReference type="InterPro" id="IPR003661">
    <property type="entry name" value="HisK_dim/P_dom"/>
</dbReference>
<keyword evidence="9" id="KW-0418">Kinase</keyword>
<keyword evidence="10" id="KW-1185">Reference proteome</keyword>
<feature type="domain" description="Response regulatory" evidence="7">
    <location>
        <begin position="753"/>
        <end position="868"/>
    </location>
</feature>
<dbReference type="SMART" id="SM00448">
    <property type="entry name" value="REC"/>
    <property type="match status" value="1"/>
</dbReference>
<dbReference type="InterPro" id="IPR000014">
    <property type="entry name" value="PAS"/>
</dbReference>
<gene>
    <name evidence="9" type="ORF">SAMN04488557_1166</name>
</gene>
<dbReference type="PROSITE" id="PS50112">
    <property type="entry name" value="PAS"/>
    <property type="match status" value="1"/>
</dbReference>
<dbReference type="Gene3D" id="3.30.565.10">
    <property type="entry name" value="Histidine kinase-like ATPase, C-terminal domain"/>
    <property type="match status" value="1"/>
</dbReference>
<dbReference type="SUPFAM" id="SSF55785">
    <property type="entry name" value="PYP-like sensor domain (PAS domain)"/>
    <property type="match status" value="3"/>
</dbReference>
<dbReference type="SMART" id="SM00388">
    <property type="entry name" value="HisKA"/>
    <property type="match status" value="1"/>
</dbReference>
<evidence type="ECO:0000259" key="6">
    <source>
        <dbReference type="PROSITE" id="PS50109"/>
    </source>
</evidence>
<keyword evidence="5" id="KW-0472">Membrane</keyword>
<dbReference type="RefSeq" id="WP_092865364.1">
    <property type="nucleotide sequence ID" value="NZ_FPCH01000001.1"/>
</dbReference>
<dbReference type="PANTHER" id="PTHR43065:SF42">
    <property type="entry name" value="TWO-COMPONENT SENSOR PPRA"/>
    <property type="match status" value="1"/>
</dbReference>
<comment type="catalytic activity">
    <reaction evidence="1">
        <text>ATP + protein L-histidine = ADP + protein N-phospho-L-histidine.</text>
        <dbReference type="EC" id="2.7.13.3"/>
    </reaction>
</comment>
<evidence type="ECO:0000259" key="7">
    <source>
        <dbReference type="PROSITE" id="PS50110"/>
    </source>
</evidence>
<dbReference type="Pfam" id="PF02518">
    <property type="entry name" value="HATPase_c"/>
    <property type="match status" value="1"/>
</dbReference>
<keyword evidence="5" id="KW-0812">Transmembrane</keyword>
<dbReference type="PROSITE" id="PS50110">
    <property type="entry name" value="RESPONSE_REGULATORY"/>
    <property type="match status" value="1"/>
</dbReference>
<dbReference type="CDD" id="cd00082">
    <property type="entry name" value="HisKA"/>
    <property type="match status" value="1"/>
</dbReference>
<dbReference type="InterPro" id="IPR013656">
    <property type="entry name" value="PAS_4"/>
</dbReference>
<dbReference type="InterPro" id="IPR005467">
    <property type="entry name" value="His_kinase_dom"/>
</dbReference>
<feature type="transmembrane region" description="Helical" evidence="5">
    <location>
        <begin position="69"/>
        <end position="93"/>
    </location>
</feature>
<name>A0A1I7N352_9HYPH</name>
<evidence type="ECO:0000313" key="9">
    <source>
        <dbReference type="EMBL" id="SFV29087.1"/>
    </source>
</evidence>
<dbReference type="InterPro" id="IPR001789">
    <property type="entry name" value="Sig_transdc_resp-reg_receiver"/>
</dbReference>
<dbReference type="InterPro" id="IPR036890">
    <property type="entry name" value="HATPase_C_sf"/>
</dbReference>
<reference evidence="10" key="1">
    <citation type="submission" date="2016-10" db="EMBL/GenBank/DDBJ databases">
        <authorList>
            <person name="Varghese N."/>
            <person name="Submissions S."/>
        </authorList>
    </citation>
    <scope>NUCLEOTIDE SEQUENCE [LARGE SCALE GENOMIC DNA]</scope>
    <source>
        <strain evidence="10">DSM 1565</strain>
    </source>
</reference>
<dbReference type="SMART" id="SM00387">
    <property type="entry name" value="HATPase_c"/>
    <property type="match status" value="1"/>
</dbReference>
<dbReference type="GO" id="GO:0000155">
    <property type="term" value="F:phosphorelay sensor kinase activity"/>
    <property type="evidence" value="ECO:0007669"/>
    <property type="project" value="InterPro"/>
</dbReference>